<dbReference type="EC" id="1.17.4.1" evidence="2"/>
<dbReference type="PANTHER" id="PTHR11573">
    <property type="entry name" value="RIBONUCLEOSIDE-DIPHOSPHATE REDUCTASE LARGE CHAIN"/>
    <property type="match status" value="1"/>
</dbReference>
<evidence type="ECO:0000256" key="6">
    <source>
        <dbReference type="ARBA" id="ARBA00023116"/>
    </source>
</evidence>
<dbReference type="InterPro" id="IPR013509">
    <property type="entry name" value="RNR_lsu_N"/>
</dbReference>
<dbReference type="AlphaFoldDB" id="D6PL20"/>
<evidence type="ECO:0000313" key="8">
    <source>
        <dbReference type="EMBL" id="ADD96421.1"/>
    </source>
</evidence>
<dbReference type="SUPFAM" id="SSF51998">
    <property type="entry name" value="PFL-like glycyl radical enzymes"/>
    <property type="match status" value="1"/>
</dbReference>
<feature type="domain" description="ATP-cone" evidence="7">
    <location>
        <begin position="5"/>
        <end position="94"/>
    </location>
</feature>
<evidence type="ECO:0000256" key="3">
    <source>
        <dbReference type="ARBA" id="ARBA00022741"/>
    </source>
</evidence>
<dbReference type="EMBL" id="GU943139">
    <property type="protein sequence ID" value="ADD96421.1"/>
    <property type="molecule type" value="Genomic_DNA"/>
</dbReference>
<dbReference type="Pfam" id="PF03477">
    <property type="entry name" value="ATP-cone"/>
    <property type="match status" value="1"/>
</dbReference>
<organism evidence="8">
    <name type="scientific">uncultured organism MedDCM-OCT-S09-C426</name>
    <dbReference type="NCBI Taxonomy" id="743650"/>
    <lineage>
        <taxon>unclassified sequences</taxon>
        <taxon>environmental samples</taxon>
    </lineage>
</organism>
<evidence type="ECO:0000256" key="1">
    <source>
        <dbReference type="ARBA" id="ARBA00010406"/>
    </source>
</evidence>
<evidence type="ECO:0000256" key="2">
    <source>
        <dbReference type="ARBA" id="ARBA00012274"/>
    </source>
</evidence>
<comment type="similarity">
    <text evidence="1">Belongs to the ribonucleoside diphosphate reductase large chain family.</text>
</comment>
<keyword evidence="3" id="KW-0547">Nucleotide-binding</keyword>
<dbReference type="GO" id="GO:0005524">
    <property type="term" value="F:ATP binding"/>
    <property type="evidence" value="ECO:0007669"/>
    <property type="project" value="UniProtKB-KW"/>
</dbReference>
<evidence type="ECO:0000256" key="5">
    <source>
        <dbReference type="ARBA" id="ARBA00023002"/>
    </source>
</evidence>
<dbReference type="UniPathway" id="UPA00326"/>
<keyword evidence="6" id="KW-0215">Deoxyribonucleotide synthesis</keyword>
<dbReference type="PANTHER" id="PTHR11573:SF6">
    <property type="entry name" value="RIBONUCLEOSIDE-DIPHOSPHATE REDUCTASE LARGE SUBUNIT"/>
    <property type="match status" value="1"/>
</dbReference>
<protein>
    <recommendedName>
        <fullName evidence="2">ribonucleoside-diphosphate reductase</fullName>
        <ecNumber evidence="2">1.17.4.1</ecNumber>
    </recommendedName>
</protein>
<keyword evidence="5" id="KW-0560">Oxidoreductase</keyword>
<dbReference type="InterPro" id="IPR039718">
    <property type="entry name" value="Rrm1"/>
</dbReference>
<evidence type="ECO:0000259" key="7">
    <source>
        <dbReference type="PROSITE" id="PS51161"/>
    </source>
</evidence>
<keyword evidence="4" id="KW-0067">ATP-binding</keyword>
<sequence length="431" mass="49975">MSSNILVKKRNGRLQELNIDKINLCAERACEDLENVSWSEIVLDAHVQFYDKITTKEIDKALIMSARQKIEKEPNYSYAASRLLLATIHKEVFGESRDKDVFEEQHKLSFIKNIKSLVKEEILDERLLSFDLKMLSEALVTDRDLKFKYLGLQIIYDRYLHHVNERRLETPQSFWMRVAMGLALNEKDKNEKAIEFYNALSTFSLCCSTPTLFNSGSNHSQLSSCYLNTFDDSIDGIFEGLWQEARKSKYAGGLGFDCTNFRASNSYVKGTNGKSSGLIPWLKIYNDTLIAVDQGGKRPGAGCSYLEPWHLDIEDFLELKKNTGDERRRCHDMNTANWIPDLFIRKVQKNEDWYLFSPSDTRELHETYGNEFDKIYKKYCKLADSGDLENYKIVKAKDLWKKMLRVLFETGHPWMTLKTTLIFATLTPMKA</sequence>
<evidence type="ECO:0000256" key="4">
    <source>
        <dbReference type="ARBA" id="ARBA00022840"/>
    </source>
</evidence>
<dbReference type="Pfam" id="PF02867">
    <property type="entry name" value="Ribonuc_red_lgC"/>
    <property type="match status" value="1"/>
</dbReference>
<dbReference type="SUPFAM" id="SSF48168">
    <property type="entry name" value="R1 subunit of ribonucleotide reductase, N-terminal domain"/>
    <property type="match status" value="1"/>
</dbReference>
<dbReference type="InterPro" id="IPR000788">
    <property type="entry name" value="RNR_lg_C"/>
</dbReference>
<reference evidence="8" key="1">
    <citation type="journal article" date="2010" name="ISME J.">
        <title>Metagenome of the Mediterranean deep chlorophyll maximum studied by direct and fosmid library 454 pyrosequencing.</title>
        <authorList>
            <person name="Ghai R."/>
            <person name="Martin-Cuadrado A.B."/>
            <person name="Molto A.G."/>
            <person name="Heredia I.G."/>
            <person name="Cabrera R."/>
            <person name="Martin J."/>
            <person name="Verdu M."/>
            <person name="Deschamps P."/>
            <person name="Moreira D."/>
            <person name="Lopez-Garcia P."/>
            <person name="Mira A."/>
            <person name="Rodriguez-Valera F."/>
        </authorList>
    </citation>
    <scope>NUCLEOTIDE SEQUENCE</scope>
</reference>
<dbReference type="PROSITE" id="PS51161">
    <property type="entry name" value="ATP_CONE"/>
    <property type="match status" value="1"/>
</dbReference>
<accession>D6PL20</accession>
<proteinExistence type="inferred from homology"/>
<dbReference type="GO" id="GO:0004748">
    <property type="term" value="F:ribonucleoside-diphosphate reductase activity, thioredoxin disulfide as acceptor"/>
    <property type="evidence" value="ECO:0007669"/>
    <property type="project" value="UniProtKB-EC"/>
</dbReference>
<dbReference type="InterPro" id="IPR005144">
    <property type="entry name" value="ATP-cone_dom"/>
</dbReference>
<dbReference type="GO" id="GO:0009263">
    <property type="term" value="P:deoxyribonucleotide biosynthetic process"/>
    <property type="evidence" value="ECO:0007669"/>
    <property type="project" value="UniProtKB-KW"/>
</dbReference>
<dbReference type="Pfam" id="PF00317">
    <property type="entry name" value="Ribonuc_red_lgN"/>
    <property type="match status" value="1"/>
</dbReference>
<dbReference type="Gene3D" id="3.20.70.20">
    <property type="match status" value="1"/>
</dbReference>
<dbReference type="InterPro" id="IPR008926">
    <property type="entry name" value="RNR_R1-su_N"/>
</dbReference>
<name>D6PL20_9ZZZZ</name>